<evidence type="ECO:0000313" key="6">
    <source>
        <dbReference type="Proteomes" id="UP000292452"/>
    </source>
</evidence>
<dbReference type="PROSITE" id="PS51109">
    <property type="entry name" value="G5"/>
    <property type="match status" value="1"/>
</dbReference>
<comment type="similarity">
    <text evidence="1">Belongs to the transglycosylase family. Rpf subfamily.</text>
</comment>
<dbReference type="Pfam" id="PF03990">
    <property type="entry name" value="DUF348"/>
    <property type="match status" value="3"/>
</dbReference>
<keyword evidence="6" id="KW-1185">Reference proteome</keyword>
<dbReference type="SMART" id="SM01208">
    <property type="entry name" value="G5"/>
    <property type="match status" value="1"/>
</dbReference>
<dbReference type="InterPro" id="IPR010618">
    <property type="entry name" value="RPF"/>
</dbReference>
<dbReference type="EMBL" id="SIXH01000286">
    <property type="protein sequence ID" value="TBO56860.1"/>
    <property type="molecule type" value="Genomic_DNA"/>
</dbReference>
<evidence type="ECO:0000259" key="4">
    <source>
        <dbReference type="PROSITE" id="PS51109"/>
    </source>
</evidence>
<dbReference type="PANTHER" id="PTHR39160">
    <property type="entry name" value="CELL WALL-BINDING PROTEIN YOCH"/>
    <property type="match status" value="1"/>
</dbReference>
<gene>
    <name evidence="5" type="ORF">EYS09_25750</name>
</gene>
<feature type="domain" description="G5" evidence="4">
    <location>
        <begin position="200"/>
        <end position="280"/>
    </location>
</feature>
<dbReference type="Gene3D" id="1.10.530.10">
    <property type="match status" value="1"/>
</dbReference>
<organism evidence="5 6">
    <name type="scientific">Streptomyces kasugaensis</name>
    <dbReference type="NCBI Taxonomy" id="1946"/>
    <lineage>
        <taxon>Bacteria</taxon>
        <taxon>Bacillati</taxon>
        <taxon>Actinomycetota</taxon>
        <taxon>Actinomycetes</taxon>
        <taxon>Kitasatosporales</taxon>
        <taxon>Streptomycetaceae</taxon>
        <taxon>Streptomyces</taxon>
    </lineage>
</organism>
<accession>A0A4Q9HRT9</accession>
<dbReference type="Gene3D" id="2.20.230.10">
    <property type="entry name" value="Resuscitation-promoting factor rpfb"/>
    <property type="match status" value="1"/>
</dbReference>
<evidence type="ECO:0000256" key="1">
    <source>
        <dbReference type="ARBA" id="ARBA00010830"/>
    </source>
</evidence>
<dbReference type="GO" id="GO:0016787">
    <property type="term" value="F:hydrolase activity"/>
    <property type="evidence" value="ECO:0007669"/>
    <property type="project" value="UniProtKB-KW"/>
</dbReference>
<dbReference type="InterPro" id="IPR051933">
    <property type="entry name" value="Resuscitation_pf_RpfB"/>
</dbReference>
<reference evidence="5 6" key="1">
    <citation type="submission" date="2019-02" db="EMBL/GenBank/DDBJ databases">
        <title>Draft Genome Sequence of Streptomyces sp. AM-2504, identified by 16S rRNA comparative analysis as a Streptomyces Kasugaensis strain.</title>
        <authorList>
            <person name="Napolioni V."/>
            <person name="Giuliodori A.M."/>
            <person name="Spurio R."/>
            <person name="Fabbretti A."/>
        </authorList>
    </citation>
    <scope>NUCLEOTIDE SEQUENCE [LARGE SCALE GENOMIC DNA]</scope>
    <source>
        <strain evidence="5 6">AM-2504</strain>
    </source>
</reference>
<evidence type="ECO:0000256" key="3">
    <source>
        <dbReference type="ARBA" id="ARBA00022801"/>
    </source>
</evidence>
<dbReference type="InterPro" id="IPR007137">
    <property type="entry name" value="DUF348"/>
</dbReference>
<dbReference type="Pfam" id="PF07501">
    <property type="entry name" value="G5"/>
    <property type="match status" value="1"/>
</dbReference>
<name>A0A4Q9HRT9_STRKA</name>
<dbReference type="CDD" id="cd13925">
    <property type="entry name" value="RPF"/>
    <property type="match status" value="1"/>
</dbReference>
<dbReference type="AlphaFoldDB" id="A0A4Q9HRT9"/>
<comment type="caution">
    <text evidence="5">The sequence shown here is derived from an EMBL/GenBank/DDBJ whole genome shotgun (WGS) entry which is preliminary data.</text>
</comment>
<keyword evidence="3" id="KW-0378">Hydrolase</keyword>
<dbReference type="SUPFAM" id="SSF53955">
    <property type="entry name" value="Lysozyme-like"/>
    <property type="match status" value="1"/>
</dbReference>
<dbReference type="PANTHER" id="PTHR39160:SF4">
    <property type="entry name" value="RESUSCITATION-PROMOTING FACTOR RPFB"/>
    <property type="match status" value="1"/>
</dbReference>
<dbReference type="InterPro" id="IPR023346">
    <property type="entry name" value="Lysozyme-like_dom_sf"/>
</dbReference>
<keyword evidence="2" id="KW-0732">Signal</keyword>
<sequence length="367" mass="39949">MVERPESLRRLLPQALVVAFLAGGTTAFVAHDKAIRLSVDGTPRTLHTFADDVDDLLADEHLDIGRHDLVAPAPGTPLTSGDEVAVRHGRPLVLTLDGQRRQVWTTADTVGGALHQLGVRAEGAYLSSSRSQRIGRHGLELAVRTERTVVFVADGREHRVRTNAATVREALAQAGLALRDEDTTSVPADSFPREGQTVSVLRITGIKEVREELIPFRTVRRNDPGLARGTEAVVQQGRPGVRRVTFRLRTVNGVRQKPQPLGAETVRAPREQIVHIGTKTLPASVRGADHLAWGALARCEAGGRVDAVDVSGTFGGLYQFDIRTWHRLGGSGRPQDASAAEQTFRAKKLYIIRGASPWPVCGRKLHR</sequence>
<dbReference type="Pfam" id="PF06737">
    <property type="entry name" value="Transglycosylas"/>
    <property type="match status" value="1"/>
</dbReference>
<protein>
    <submittedName>
        <fullName evidence="5">DUF348 domain-containing protein</fullName>
    </submittedName>
</protein>
<dbReference type="Proteomes" id="UP000292452">
    <property type="component" value="Unassembled WGS sequence"/>
</dbReference>
<evidence type="ECO:0000256" key="2">
    <source>
        <dbReference type="ARBA" id="ARBA00022729"/>
    </source>
</evidence>
<proteinExistence type="inferred from homology"/>
<dbReference type="InterPro" id="IPR011098">
    <property type="entry name" value="G5_dom"/>
</dbReference>
<evidence type="ECO:0000313" key="5">
    <source>
        <dbReference type="EMBL" id="TBO56860.1"/>
    </source>
</evidence>